<gene>
    <name evidence="6" type="ORF">ruthe_00333</name>
</gene>
<dbReference type="GO" id="GO:0003700">
    <property type="term" value="F:DNA-binding transcription factor activity"/>
    <property type="evidence" value="ECO:0007669"/>
    <property type="project" value="InterPro"/>
</dbReference>
<dbReference type="GO" id="GO:0003677">
    <property type="term" value="F:DNA binding"/>
    <property type="evidence" value="ECO:0007669"/>
    <property type="project" value="UniProtKB-KW"/>
</dbReference>
<dbReference type="PROSITE" id="PS50931">
    <property type="entry name" value="HTH_LYSR"/>
    <property type="match status" value="1"/>
</dbReference>
<dbReference type="SUPFAM" id="SSF53850">
    <property type="entry name" value="Periplasmic binding protein-like II"/>
    <property type="match status" value="1"/>
</dbReference>
<comment type="caution">
    <text evidence="6">The sequence shown here is derived from an EMBL/GenBank/DDBJ whole genome shotgun (WGS) entry which is preliminary data.</text>
</comment>
<dbReference type="InterPro" id="IPR005119">
    <property type="entry name" value="LysR_subst-bd"/>
</dbReference>
<keyword evidence="7" id="KW-1185">Reference proteome</keyword>
<organism evidence="6 7">
    <name type="scientific">Rubellimicrobium thermophilum DSM 16684</name>
    <dbReference type="NCBI Taxonomy" id="1123069"/>
    <lineage>
        <taxon>Bacteria</taxon>
        <taxon>Pseudomonadati</taxon>
        <taxon>Pseudomonadota</taxon>
        <taxon>Alphaproteobacteria</taxon>
        <taxon>Rhodobacterales</taxon>
        <taxon>Roseobacteraceae</taxon>
        <taxon>Rubellimicrobium</taxon>
    </lineage>
</organism>
<dbReference type="InterPro" id="IPR000847">
    <property type="entry name" value="LysR_HTH_N"/>
</dbReference>
<dbReference type="PANTHER" id="PTHR30537">
    <property type="entry name" value="HTH-TYPE TRANSCRIPTIONAL REGULATOR"/>
    <property type="match status" value="1"/>
</dbReference>
<dbReference type="OrthoDB" id="9804958at2"/>
<dbReference type="HOGENOM" id="CLU_039613_37_0_5"/>
<protein>
    <submittedName>
        <fullName evidence="6">Transcriptional regulator</fullName>
    </submittedName>
</protein>
<dbReference type="PRINTS" id="PR00039">
    <property type="entry name" value="HTHLYSR"/>
</dbReference>
<name>S9R6Y1_9RHOB</name>
<dbReference type="Proteomes" id="UP000015346">
    <property type="component" value="Unassembled WGS sequence"/>
</dbReference>
<evidence type="ECO:0000256" key="2">
    <source>
        <dbReference type="ARBA" id="ARBA00023015"/>
    </source>
</evidence>
<dbReference type="InterPro" id="IPR036390">
    <property type="entry name" value="WH_DNA-bd_sf"/>
</dbReference>
<evidence type="ECO:0000313" key="7">
    <source>
        <dbReference type="Proteomes" id="UP000015346"/>
    </source>
</evidence>
<feature type="domain" description="HTH lysR-type" evidence="5">
    <location>
        <begin position="9"/>
        <end position="66"/>
    </location>
</feature>
<dbReference type="RefSeq" id="WP_021096444.1">
    <property type="nucleotide sequence ID" value="NZ_KE557320.1"/>
</dbReference>
<dbReference type="SUPFAM" id="SSF46785">
    <property type="entry name" value="Winged helix' DNA-binding domain"/>
    <property type="match status" value="1"/>
</dbReference>
<dbReference type="InterPro" id="IPR058163">
    <property type="entry name" value="LysR-type_TF_proteobact-type"/>
</dbReference>
<sequence length="297" mass="32899">MTGIRRNLPPLALFVTFEAAARLGSFTRAAAEMGITQAAVSRQVRRLEEELGLRLFLRAHRRVEPTPAGRHLAATLTEIFGRLTETVEAIRPVPARDMVVVATTLAFAHFWLVPRLPLFRARHPGVRLRLISEDAAFDLRQDRIDAVVRYGCPPFADGTILASMADEVFPVASPALLERDPAAALPAIGLEWPDPSWLSWERWARLAGADGQAIPAPFLRFNHYIDAVQAAINGEGVVLGWRRLIAQALREGRLVRVGHASAVPVERYHVLVPALRRPGPGAQAFCDWLQEEFARDP</sequence>
<dbReference type="Gene3D" id="1.10.10.10">
    <property type="entry name" value="Winged helix-like DNA-binding domain superfamily/Winged helix DNA-binding domain"/>
    <property type="match status" value="1"/>
</dbReference>
<keyword evidence="4" id="KW-0804">Transcription</keyword>
<dbReference type="STRING" id="1123069.ruthe_00333"/>
<dbReference type="EMBL" id="AOLV01000005">
    <property type="protein sequence ID" value="EPX87627.1"/>
    <property type="molecule type" value="Genomic_DNA"/>
</dbReference>
<reference evidence="6 7" key="1">
    <citation type="journal article" date="2013" name="Stand. Genomic Sci.">
        <title>Genome sequence of the reddish-pigmented Rubellimicrobium thermophilum type strain (DSM 16684(T)), a member of the Roseobacter clade.</title>
        <authorList>
            <person name="Fiebig A."/>
            <person name="Riedel T."/>
            <person name="Gronow S."/>
            <person name="Petersen J."/>
            <person name="Klenk H.P."/>
            <person name="Goker M."/>
        </authorList>
    </citation>
    <scope>NUCLEOTIDE SEQUENCE [LARGE SCALE GENOMIC DNA]</scope>
    <source>
        <strain evidence="6 7">DSM 16684</strain>
    </source>
</reference>
<evidence type="ECO:0000313" key="6">
    <source>
        <dbReference type="EMBL" id="EPX87627.1"/>
    </source>
</evidence>
<dbReference type="AlphaFoldDB" id="S9R6Y1"/>
<dbReference type="InterPro" id="IPR036388">
    <property type="entry name" value="WH-like_DNA-bd_sf"/>
</dbReference>
<dbReference type="Pfam" id="PF00126">
    <property type="entry name" value="HTH_1"/>
    <property type="match status" value="1"/>
</dbReference>
<comment type="similarity">
    <text evidence="1">Belongs to the LysR transcriptional regulatory family.</text>
</comment>
<evidence type="ECO:0000256" key="3">
    <source>
        <dbReference type="ARBA" id="ARBA00023125"/>
    </source>
</evidence>
<dbReference type="Gene3D" id="3.40.190.10">
    <property type="entry name" value="Periplasmic binding protein-like II"/>
    <property type="match status" value="2"/>
</dbReference>
<proteinExistence type="inferred from homology"/>
<keyword evidence="2" id="KW-0805">Transcription regulation</keyword>
<dbReference type="CDD" id="cd08432">
    <property type="entry name" value="PBP2_GcdR_TrpI_HvrB_AmpR_like"/>
    <property type="match status" value="1"/>
</dbReference>
<dbReference type="Pfam" id="PF03466">
    <property type="entry name" value="LysR_substrate"/>
    <property type="match status" value="1"/>
</dbReference>
<evidence type="ECO:0000259" key="5">
    <source>
        <dbReference type="PROSITE" id="PS50931"/>
    </source>
</evidence>
<accession>S9R6Y1</accession>
<dbReference type="PANTHER" id="PTHR30537:SF5">
    <property type="entry name" value="HTH-TYPE TRANSCRIPTIONAL ACTIVATOR TTDR-RELATED"/>
    <property type="match status" value="1"/>
</dbReference>
<dbReference type="FunFam" id="1.10.10.10:FF:000001">
    <property type="entry name" value="LysR family transcriptional regulator"/>
    <property type="match status" value="1"/>
</dbReference>
<keyword evidence="3" id="KW-0238">DNA-binding</keyword>
<evidence type="ECO:0000256" key="1">
    <source>
        <dbReference type="ARBA" id="ARBA00009437"/>
    </source>
</evidence>
<evidence type="ECO:0000256" key="4">
    <source>
        <dbReference type="ARBA" id="ARBA00023163"/>
    </source>
</evidence>